<dbReference type="PRINTS" id="PR00081">
    <property type="entry name" value="GDHRDH"/>
</dbReference>
<comment type="caution">
    <text evidence="1">The sequence shown here is derived from an EMBL/GenBank/DDBJ whole genome shotgun (WGS) entry which is preliminary data.</text>
</comment>
<dbReference type="Pfam" id="PF00106">
    <property type="entry name" value="adh_short"/>
    <property type="match status" value="1"/>
</dbReference>
<dbReference type="OrthoDB" id="63584at2"/>
<dbReference type="RefSeq" id="WP_107725535.1">
    <property type="nucleotide sequence ID" value="NZ_PZZP01000001.1"/>
</dbReference>
<evidence type="ECO:0000313" key="2">
    <source>
        <dbReference type="Proteomes" id="UP000241639"/>
    </source>
</evidence>
<dbReference type="SUPFAM" id="SSF51735">
    <property type="entry name" value="NAD(P)-binding Rossmann-fold domains"/>
    <property type="match status" value="1"/>
</dbReference>
<keyword evidence="2" id="KW-1185">Reference proteome</keyword>
<reference evidence="1 2" key="1">
    <citation type="submission" date="2018-04" db="EMBL/GenBank/DDBJ databases">
        <title>Genomic Encyclopedia of Archaeal and Bacterial Type Strains, Phase II (KMG-II): from individual species to whole genera.</title>
        <authorList>
            <person name="Goeker M."/>
        </authorList>
    </citation>
    <scope>NUCLEOTIDE SEQUENCE [LARGE SCALE GENOMIC DNA]</scope>
    <source>
        <strain evidence="1 2">DSM 45169</strain>
    </source>
</reference>
<gene>
    <name evidence="1" type="ORF">C8J48_1368</name>
</gene>
<dbReference type="Proteomes" id="UP000241639">
    <property type="component" value="Unassembled WGS sequence"/>
</dbReference>
<name>A0A2T4ZA63_9BACL</name>
<evidence type="ECO:0000313" key="1">
    <source>
        <dbReference type="EMBL" id="PTM58778.1"/>
    </source>
</evidence>
<dbReference type="InterPro" id="IPR036291">
    <property type="entry name" value="NAD(P)-bd_dom_sf"/>
</dbReference>
<dbReference type="AlphaFoldDB" id="A0A2T4ZA63"/>
<dbReference type="Gene3D" id="3.40.50.720">
    <property type="entry name" value="NAD(P)-binding Rossmann-like Domain"/>
    <property type="match status" value="1"/>
</dbReference>
<sequence length="284" mass="31345">MKPLLGKVALVTGASRGAGRGIALELGKAGATVYVTGRSVRGNSTYNPAIQANSPGTIDDTADEINAEGGTAFPVRCDHTNDTEVEALIARIRQEQGKLDILVNNVWGGNELAVWEPNPFWELTLKHWDNMFTTGVRAQLATNHYAIPFMRENGGGLILHTTSWDDDKYIGHFYYDLAKNALNRMAYGLSLELKEENIAVVAVSPGWMRTELVLKIFHTDEEHWQEVDDLKQTESTHYVGRAVCALASDPNVMKKSGGVWPVGQLAEEYGFTDIDGRKVPVFRI</sequence>
<dbReference type="EMBL" id="PZZP01000001">
    <property type="protein sequence ID" value="PTM58778.1"/>
    <property type="molecule type" value="Genomic_DNA"/>
</dbReference>
<dbReference type="PANTHER" id="PTHR44147">
    <property type="entry name" value="DEHYDROGENASE/REDUCTASE SDR FAMILY MEMBER 1"/>
    <property type="match status" value="1"/>
</dbReference>
<dbReference type="InterPro" id="IPR002347">
    <property type="entry name" value="SDR_fam"/>
</dbReference>
<proteinExistence type="predicted"/>
<dbReference type="PANTHER" id="PTHR44147:SF2">
    <property type="entry name" value="DEHYDROGENASE_REDUCTASE SDR FAMILY MEMBER 1"/>
    <property type="match status" value="1"/>
</dbReference>
<accession>A0A2T4ZA63</accession>
<organism evidence="1 2">
    <name type="scientific">Desmospora activa DSM 45169</name>
    <dbReference type="NCBI Taxonomy" id="1121389"/>
    <lineage>
        <taxon>Bacteria</taxon>
        <taxon>Bacillati</taxon>
        <taxon>Bacillota</taxon>
        <taxon>Bacilli</taxon>
        <taxon>Bacillales</taxon>
        <taxon>Thermoactinomycetaceae</taxon>
        <taxon>Desmospora</taxon>
    </lineage>
</organism>
<protein>
    <submittedName>
        <fullName evidence="1">NAD(P)-dependent dehydrogenase (Short-subunit alcohol dehydrogenase family)</fullName>
    </submittedName>
</protein>